<evidence type="ECO:0000313" key="10">
    <source>
        <dbReference type="Proteomes" id="UP000475545"/>
    </source>
</evidence>
<evidence type="ECO:0000313" key="9">
    <source>
        <dbReference type="EMBL" id="MXP23401.1"/>
    </source>
</evidence>
<feature type="compositionally biased region" description="Low complexity" evidence="7">
    <location>
        <begin position="185"/>
        <end position="204"/>
    </location>
</feature>
<comment type="similarity">
    <text evidence="2">Belongs to the DoxX family.</text>
</comment>
<keyword evidence="5 8" id="KW-1133">Transmembrane helix</keyword>
<proteinExistence type="inferred from homology"/>
<dbReference type="Proteomes" id="UP000475545">
    <property type="component" value="Unassembled WGS sequence"/>
</dbReference>
<dbReference type="PANTHER" id="PTHR33452:SF1">
    <property type="entry name" value="INNER MEMBRANE PROTEIN YPHA-RELATED"/>
    <property type="match status" value="1"/>
</dbReference>
<keyword evidence="10" id="KW-1185">Reference proteome</keyword>
<evidence type="ECO:0000256" key="3">
    <source>
        <dbReference type="ARBA" id="ARBA00022475"/>
    </source>
</evidence>
<protein>
    <submittedName>
        <fullName evidence="9">DoxX family membrane protein</fullName>
    </submittedName>
</protein>
<organism evidence="9 10">
    <name type="scientific">Gordonia mangrovi</name>
    <dbReference type="NCBI Taxonomy" id="2665643"/>
    <lineage>
        <taxon>Bacteria</taxon>
        <taxon>Bacillati</taxon>
        <taxon>Actinomycetota</taxon>
        <taxon>Actinomycetes</taxon>
        <taxon>Mycobacteriales</taxon>
        <taxon>Gordoniaceae</taxon>
        <taxon>Gordonia</taxon>
    </lineage>
</organism>
<evidence type="ECO:0000256" key="4">
    <source>
        <dbReference type="ARBA" id="ARBA00022692"/>
    </source>
</evidence>
<keyword evidence="4 8" id="KW-0812">Transmembrane</keyword>
<evidence type="ECO:0000256" key="2">
    <source>
        <dbReference type="ARBA" id="ARBA00006679"/>
    </source>
</evidence>
<evidence type="ECO:0000256" key="7">
    <source>
        <dbReference type="SAM" id="MobiDB-lite"/>
    </source>
</evidence>
<dbReference type="InterPro" id="IPR051907">
    <property type="entry name" value="DoxX-like_oxidoreductase"/>
</dbReference>
<dbReference type="AlphaFoldDB" id="A0A6L7GWK4"/>
<accession>A0A6L7GWK4</accession>
<dbReference type="GO" id="GO:0005886">
    <property type="term" value="C:plasma membrane"/>
    <property type="evidence" value="ECO:0007669"/>
    <property type="project" value="UniProtKB-SubCell"/>
</dbReference>
<dbReference type="PANTHER" id="PTHR33452">
    <property type="entry name" value="OXIDOREDUCTASE CATD-RELATED"/>
    <property type="match status" value="1"/>
</dbReference>
<evidence type="ECO:0000256" key="1">
    <source>
        <dbReference type="ARBA" id="ARBA00004651"/>
    </source>
</evidence>
<keyword evidence="6 8" id="KW-0472">Membrane</keyword>
<name>A0A6L7GWK4_9ACTN</name>
<sequence length="204" mass="20316">MTGVTSRVTGSGRTTGKAGQAVGRLALRTVVGATMVAHGVKHGRSLDGTAGWFGSIGFRQPRAQAVASSVVEVGAGASLILGAATPVASSAVVGTMVVAARSVHQPNGFFITSEGYEYVLNLGAAAVAVAALGPGRYSVDNMLGLDNRLTSAQRGMLALGLGVLAGAGQLALFWRKPAPNGVDEPTAAVPSTTAAVPSTSEQSS</sequence>
<dbReference type="Pfam" id="PF07681">
    <property type="entry name" value="DoxX"/>
    <property type="match status" value="1"/>
</dbReference>
<feature type="transmembrane region" description="Helical" evidence="8">
    <location>
        <begin position="155"/>
        <end position="174"/>
    </location>
</feature>
<dbReference type="InterPro" id="IPR032808">
    <property type="entry name" value="DoxX"/>
</dbReference>
<comment type="caution">
    <text evidence="9">The sequence shown here is derived from an EMBL/GenBank/DDBJ whole genome shotgun (WGS) entry which is preliminary data.</text>
</comment>
<comment type="subcellular location">
    <subcellularLocation>
        <location evidence="1">Cell membrane</location>
        <topology evidence="1">Multi-pass membrane protein</topology>
    </subcellularLocation>
</comment>
<keyword evidence="3" id="KW-1003">Cell membrane</keyword>
<dbReference type="RefSeq" id="WP_160903566.1">
    <property type="nucleotide sequence ID" value="NZ_CP102850.1"/>
</dbReference>
<feature type="region of interest" description="Disordered" evidence="7">
    <location>
        <begin position="180"/>
        <end position="204"/>
    </location>
</feature>
<evidence type="ECO:0000256" key="8">
    <source>
        <dbReference type="SAM" id="Phobius"/>
    </source>
</evidence>
<gene>
    <name evidence="9" type="ORF">GIY30_18850</name>
</gene>
<feature type="transmembrane region" description="Helical" evidence="8">
    <location>
        <begin position="115"/>
        <end position="135"/>
    </location>
</feature>
<evidence type="ECO:0000256" key="5">
    <source>
        <dbReference type="ARBA" id="ARBA00022989"/>
    </source>
</evidence>
<evidence type="ECO:0000256" key="6">
    <source>
        <dbReference type="ARBA" id="ARBA00023136"/>
    </source>
</evidence>
<dbReference type="EMBL" id="WMBR01000005">
    <property type="protein sequence ID" value="MXP23401.1"/>
    <property type="molecule type" value="Genomic_DNA"/>
</dbReference>
<reference evidence="9 10" key="1">
    <citation type="submission" date="2019-11" db="EMBL/GenBank/DDBJ databases">
        <title>Gordonia sp. nov., a novel actinobacterium isolated from mangrove soil in Hainan.</title>
        <authorList>
            <person name="Huang X."/>
            <person name="Xie Y."/>
            <person name="Chu X."/>
            <person name="Xiao K."/>
        </authorList>
    </citation>
    <scope>NUCLEOTIDE SEQUENCE [LARGE SCALE GENOMIC DNA]</scope>
    <source>
        <strain evidence="9 10">HNM0687</strain>
    </source>
</reference>